<evidence type="ECO:0000313" key="22">
    <source>
        <dbReference type="EMBL" id="CAD5230162.1"/>
    </source>
</evidence>
<feature type="region of interest" description="Disordered" evidence="19">
    <location>
        <begin position="508"/>
        <end position="624"/>
    </location>
</feature>
<dbReference type="FunFam" id="3.30.40.10:FF:000088">
    <property type="entry name" value="E3 ubiquitin-protein ligase synoviolin"/>
    <property type="match status" value="1"/>
</dbReference>
<keyword evidence="7 20" id="KW-0812">Transmembrane</keyword>
<dbReference type="OrthoDB" id="7759664at2759"/>
<evidence type="ECO:0000256" key="8">
    <source>
        <dbReference type="ARBA" id="ARBA00022723"/>
    </source>
</evidence>
<feature type="compositionally biased region" description="Pro residues" evidence="19">
    <location>
        <begin position="432"/>
        <end position="452"/>
    </location>
</feature>
<dbReference type="Proteomes" id="UP000659654">
    <property type="component" value="Unassembled WGS sequence"/>
</dbReference>
<feature type="region of interest" description="Disordered" evidence="19">
    <location>
        <begin position="426"/>
        <end position="455"/>
    </location>
</feature>
<keyword evidence="9 18" id="KW-0863">Zinc-finger</keyword>
<sequence>MARITPAMVVITSLILTIFTVTKAFMMKKQFYPSVVHLTKDGGSMAVLYFQGAVLGYLLFTFFRWIFFGQLRVAETEHALDRFWHAIVETCLAFTVFRDDFSPKFVIQFVVLFFFKGFHWLAEDRVDFMERSPLITFLFHARIMGIVAVLAAVDSYFISNAYFTTIMRGASVQIVFGFEYAILLTMIFHIAMKYLLHMHDLRSAHPWEAKAVYMLYTELVITVLRCLLYLCFCMVMMKLHTFPLFAIRPLYLTLRSLKKAINDVVQSRRAIHAMNTLYPLATERELTDGDNICIICREEMTLDAGPKKLPCGHIFHPNCLRSWFQRQQTCPTCRTDVLGAIPRAAQPQNPAQPPLDGGIAAFLANVGLPQFQAAQQQRLLNQANNAQPNPAQPQVNMDGNQLRVNLGQIFGGNGPQMQIIAGVGAQNQPQPQNQPPNGPFVFPTPHPFPAPPTFHGLTDVEVAQLEGQNRAAIEARIQALYNIHTLLEAATLQFQQYIAVAPTIPPANFPQPTEENNNGNNGGNGAANGESSGPQPQEDPQREAEGVLTPDNQPGPSSGTGLNSDVKENIKVEKLEKTESKTTPEAVSPDAGTPVDSPQPSHNEELRRRRLAAFERQLNDENAA</sequence>
<comment type="pathway">
    <text evidence="3">Protein modification; protein ubiquitination.</text>
</comment>
<dbReference type="InterPro" id="IPR057992">
    <property type="entry name" value="TPR_SYVN1_N"/>
</dbReference>
<dbReference type="GO" id="GO:0005789">
    <property type="term" value="C:endoplasmic reticulum membrane"/>
    <property type="evidence" value="ECO:0007669"/>
    <property type="project" value="UniProtKB-SubCell"/>
</dbReference>
<dbReference type="EMBL" id="CAJFDI010000005">
    <property type="protein sequence ID" value="CAD5230162.1"/>
    <property type="molecule type" value="Genomic_DNA"/>
</dbReference>
<dbReference type="InterPro" id="IPR058051">
    <property type="entry name" value="Znf_RING_synoviolin"/>
</dbReference>
<feature type="compositionally biased region" description="Polar residues" evidence="19">
    <location>
        <begin position="550"/>
        <end position="563"/>
    </location>
</feature>
<feature type="compositionally biased region" description="Basic and acidic residues" evidence="19">
    <location>
        <begin position="565"/>
        <end position="582"/>
    </location>
</feature>
<feature type="transmembrane region" description="Helical" evidence="20">
    <location>
        <begin position="213"/>
        <end position="237"/>
    </location>
</feature>
<dbReference type="SMR" id="A0A1I7S8G7"/>
<reference evidence="26" key="1">
    <citation type="submission" date="2016-11" db="UniProtKB">
        <authorList>
            <consortium name="WormBaseParasite"/>
        </authorList>
    </citation>
    <scope>IDENTIFICATION</scope>
</reference>
<evidence type="ECO:0000256" key="14">
    <source>
        <dbReference type="ARBA" id="ARBA00023136"/>
    </source>
</evidence>
<gene>
    <name evidence="22" type="ORF">BXYJ_LOCUS10849</name>
</gene>
<evidence type="ECO:0000256" key="4">
    <source>
        <dbReference type="ARBA" id="ARBA00010089"/>
    </source>
</evidence>
<dbReference type="GO" id="GO:0061630">
    <property type="term" value="F:ubiquitin protein ligase activity"/>
    <property type="evidence" value="ECO:0007669"/>
    <property type="project" value="UniProtKB-EC"/>
</dbReference>
<dbReference type="SUPFAM" id="SSF57850">
    <property type="entry name" value="RING/U-box"/>
    <property type="match status" value="1"/>
</dbReference>
<evidence type="ECO:0000256" key="16">
    <source>
        <dbReference type="ARBA" id="ARBA00075113"/>
    </source>
</evidence>
<dbReference type="InterPro" id="IPR001841">
    <property type="entry name" value="Znf_RING"/>
</dbReference>
<evidence type="ECO:0000256" key="10">
    <source>
        <dbReference type="ARBA" id="ARBA00022786"/>
    </source>
</evidence>
<evidence type="ECO:0000256" key="18">
    <source>
        <dbReference type="PROSITE-ProRule" id="PRU00175"/>
    </source>
</evidence>
<keyword evidence="13 20" id="KW-1133">Transmembrane helix</keyword>
<keyword evidence="6" id="KW-0808">Transferase</keyword>
<dbReference type="PROSITE" id="PS50089">
    <property type="entry name" value="ZF_RING_2"/>
    <property type="match status" value="1"/>
</dbReference>
<dbReference type="GO" id="GO:0043161">
    <property type="term" value="P:proteasome-mediated ubiquitin-dependent protein catabolic process"/>
    <property type="evidence" value="ECO:0007669"/>
    <property type="project" value="TreeGrafter"/>
</dbReference>
<evidence type="ECO:0000256" key="2">
    <source>
        <dbReference type="ARBA" id="ARBA00004477"/>
    </source>
</evidence>
<dbReference type="Proteomes" id="UP000582659">
    <property type="component" value="Unassembled WGS sequence"/>
</dbReference>
<evidence type="ECO:0000313" key="23">
    <source>
        <dbReference type="EMBL" id="CAG9121071.1"/>
    </source>
</evidence>
<dbReference type="InterPro" id="IPR050731">
    <property type="entry name" value="HRD1_E3_ubiq-ligases"/>
</dbReference>
<dbReference type="Pfam" id="PF13639">
    <property type="entry name" value="zf-RING_2"/>
    <property type="match status" value="1"/>
</dbReference>
<feature type="transmembrane region" description="Helical" evidence="20">
    <location>
        <begin position="134"/>
        <end position="158"/>
    </location>
</feature>
<protein>
    <recommendedName>
        <fullName evidence="15">E3 ubiquitin-protein ligase hrd-1</fullName>
        <ecNumber evidence="5">2.3.2.27</ecNumber>
    </recommendedName>
    <alternativeName>
        <fullName evidence="17">RING-type E3 ubiquitin transferase hrd-1</fullName>
    </alternativeName>
    <alternativeName>
        <fullName evidence="16">Suppressor/enhancer of lin-12</fullName>
    </alternativeName>
</protein>
<feature type="transmembrane region" description="Helical" evidence="20">
    <location>
        <begin position="47"/>
        <end position="67"/>
    </location>
</feature>
<proteinExistence type="inferred from homology"/>
<dbReference type="GO" id="GO:0008270">
    <property type="term" value="F:zinc ion binding"/>
    <property type="evidence" value="ECO:0007669"/>
    <property type="project" value="UniProtKB-KW"/>
</dbReference>
<dbReference type="Proteomes" id="UP000095284">
    <property type="component" value="Unplaced"/>
</dbReference>
<evidence type="ECO:0000256" key="1">
    <source>
        <dbReference type="ARBA" id="ARBA00000900"/>
    </source>
</evidence>
<dbReference type="PANTHER" id="PTHR22763:SF184">
    <property type="entry name" value="E3 UBIQUITIN-PROTEIN LIGASE SYNOVIOLIN"/>
    <property type="match status" value="1"/>
</dbReference>
<evidence type="ECO:0000256" key="6">
    <source>
        <dbReference type="ARBA" id="ARBA00022679"/>
    </source>
</evidence>
<name>A0A1I7S8G7_BURXY</name>
<dbReference type="PANTHER" id="PTHR22763">
    <property type="entry name" value="RING ZINC FINGER PROTEIN"/>
    <property type="match status" value="1"/>
</dbReference>
<reference evidence="23" key="2">
    <citation type="submission" date="2020-08" db="EMBL/GenBank/DDBJ databases">
        <authorList>
            <person name="Kikuchi T."/>
        </authorList>
    </citation>
    <scope>NUCLEOTIDE SEQUENCE</scope>
    <source>
        <strain evidence="22">Ka4C1</strain>
    </source>
</reference>
<evidence type="ECO:0000313" key="25">
    <source>
        <dbReference type="Proteomes" id="UP000659654"/>
    </source>
</evidence>
<evidence type="ECO:0000256" key="11">
    <source>
        <dbReference type="ARBA" id="ARBA00022824"/>
    </source>
</evidence>
<accession>A0A1I7S8G7</accession>
<evidence type="ECO:0000256" key="5">
    <source>
        <dbReference type="ARBA" id="ARBA00012483"/>
    </source>
</evidence>
<feature type="domain" description="RING-type" evidence="21">
    <location>
        <begin position="293"/>
        <end position="334"/>
    </location>
</feature>
<evidence type="ECO:0000256" key="3">
    <source>
        <dbReference type="ARBA" id="ARBA00004906"/>
    </source>
</evidence>
<evidence type="ECO:0000256" key="19">
    <source>
        <dbReference type="SAM" id="MobiDB-lite"/>
    </source>
</evidence>
<dbReference type="SMART" id="SM00184">
    <property type="entry name" value="RING"/>
    <property type="match status" value="1"/>
</dbReference>
<comment type="catalytic activity">
    <reaction evidence="1">
        <text>S-ubiquitinyl-[E2 ubiquitin-conjugating enzyme]-L-cysteine + [acceptor protein]-L-lysine = [E2 ubiquitin-conjugating enzyme]-L-cysteine + N(6)-ubiquitinyl-[acceptor protein]-L-lysine.</text>
        <dbReference type="EC" id="2.3.2.27"/>
    </reaction>
</comment>
<comment type="subcellular location">
    <subcellularLocation>
        <location evidence="2">Endoplasmic reticulum membrane</location>
        <topology evidence="2">Multi-pass membrane protein</topology>
    </subcellularLocation>
</comment>
<evidence type="ECO:0000256" key="15">
    <source>
        <dbReference type="ARBA" id="ARBA00070586"/>
    </source>
</evidence>
<evidence type="ECO:0000313" key="24">
    <source>
        <dbReference type="Proteomes" id="UP000095284"/>
    </source>
</evidence>
<keyword evidence="12" id="KW-0862">Zinc</keyword>
<feature type="transmembrane region" description="Helical" evidence="20">
    <location>
        <begin position="6"/>
        <end position="26"/>
    </location>
</feature>
<dbReference type="GO" id="GO:0036503">
    <property type="term" value="P:ERAD pathway"/>
    <property type="evidence" value="ECO:0007669"/>
    <property type="project" value="TreeGrafter"/>
</dbReference>
<dbReference type="EC" id="2.3.2.27" evidence="5"/>
<feature type="transmembrane region" description="Helical" evidence="20">
    <location>
        <begin position="105"/>
        <end position="122"/>
    </location>
</feature>
<dbReference type="AlphaFoldDB" id="A0A1I7S8G7"/>
<dbReference type="CDD" id="cd16479">
    <property type="entry name" value="RING-H2_synoviolin"/>
    <property type="match status" value="1"/>
</dbReference>
<keyword evidence="8" id="KW-0479">Metal-binding</keyword>
<evidence type="ECO:0000256" key="12">
    <source>
        <dbReference type="ARBA" id="ARBA00022833"/>
    </source>
</evidence>
<dbReference type="Pfam" id="PF25563">
    <property type="entry name" value="TPR_SYVN1_N"/>
    <property type="match status" value="1"/>
</dbReference>
<evidence type="ECO:0000256" key="13">
    <source>
        <dbReference type="ARBA" id="ARBA00022989"/>
    </source>
</evidence>
<keyword evidence="10" id="KW-0833">Ubl conjugation pathway</keyword>
<keyword evidence="11" id="KW-0256">Endoplasmic reticulum</keyword>
<evidence type="ECO:0000256" key="17">
    <source>
        <dbReference type="ARBA" id="ARBA00078468"/>
    </source>
</evidence>
<evidence type="ECO:0000256" key="20">
    <source>
        <dbReference type="SAM" id="Phobius"/>
    </source>
</evidence>
<evidence type="ECO:0000256" key="7">
    <source>
        <dbReference type="ARBA" id="ARBA00022692"/>
    </source>
</evidence>
<evidence type="ECO:0000256" key="9">
    <source>
        <dbReference type="ARBA" id="ARBA00022771"/>
    </source>
</evidence>
<keyword evidence="14 20" id="KW-0472">Membrane</keyword>
<comment type="similarity">
    <text evidence="4">Belongs to the HRD1 family.</text>
</comment>
<dbReference type="eggNOG" id="KOG0802">
    <property type="taxonomic scope" value="Eukaryota"/>
</dbReference>
<dbReference type="WBParaSite" id="BXY_0931000.1">
    <property type="protein sequence ID" value="BXY_0931000.1"/>
    <property type="gene ID" value="BXY_0931000"/>
</dbReference>
<evidence type="ECO:0000259" key="21">
    <source>
        <dbReference type="PROSITE" id="PS50089"/>
    </source>
</evidence>
<dbReference type="EMBL" id="CAJFCV020000005">
    <property type="protein sequence ID" value="CAG9121071.1"/>
    <property type="molecule type" value="Genomic_DNA"/>
</dbReference>
<feature type="transmembrane region" description="Helical" evidence="20">
    <location>
        <begin position="170"/>
        <end position="192"/>
    </location>
</feature>
<keyword evidence="25" id="KW-1185">Reference proteome</keyword>
<dbReference type="InterPro" id="IPR013083">
    <property type="entry name" value="Znf_RING/FYVE/PHD"/>
</dbReference>
<organism evidence="24 26">
    <name type="scientific">Bursaphelenchus xylophilus</name>
    <name type="common">Pinewood nematode worm</name>
    <name type="synonym">Aphelenchoides xylophilus</name>
    <dbReference type="NCBI Taxonomy" id="6326"/>
    <lineage>
        <taxon>Eukaryota</taxon>
        <taxon>Metazoa</taxon>
        <taxon>Ecdysozoa</taxon>
        <taxon>Nematoda</taxon>
        <taxon>Chromadorea</taxon>
        <taxon>Rhabditida</taxon>
        <taxon>Tylenchina</taxon>
        <taxon>Tylenchomorpha</taxon>
        <taxon>Aphelenchoidea</taxon>
        <taxon>Aphelenchoididae</taxon>
        <taxon>Bursaphelenchus</taxon>
    </lineage>
</organism>
<evidence type="ECO:0000313" key="26">
    <source>
        <dbReference type="WBParaSite" id="BXY_0931000.1"/>
    </source>
</evidence>
<dbReference type="Gene3D" id="3.30.40.10">
    <property type="entry name" value="Zinc/RING finger domain, C3HC4 (zinc finger)"/>
    <property type="match status" value="1"/>
</dbReference>